<organism evidence="1 2">
    <name type="scientific">Marinicrinis sediminis</name>
    <dbReference type="NCBI Taxonomy" id="1652465"/>
    <lineage>
        <taxon>Bacteria</taxon>
        <taxon>Bacillati</taxon>
        <taxon>Bacillota</taxon>
        <taxon>Bacilli</taxon>
        <taxon>Bacillales</taxon>
        <taxon>Paenibacillaceae</taxon>
    </lineage>
</organism>
<reference evidence="2" key="1">
    <citation type="journal article" date="2019" name="Int. J. Syst. Evol. Microbiol.">
        <title>The Global Catalogue of Microorganisms (GCM) 10K type strain sequencing project: providing services to taxonomists for standard genome sequencing and annotation.</title>
        <authorList>
            <consortium name="The Broad Institute Genomics Platform"/>
            <consortium name="The Broad Institute Genome Sequencing Center for Infectious Disease"/>
            <person name="Wu L."/>
            <person name="Ma J."/>
        </authorList>
    </citation>
    <scope>NUCLEOTIDE SEQUENCE [LARGE SCALE GENOMIC DNA]</scope>
    <source>
        <strain evidence="2">KCTC 33676</strain>
    </source>
</reference>
<dbReference type="EMBL" id="JBHUMM010000010">
    <property type="protein sequence ID" value="MFD2671271.1"/>
    <property type="molecule type" value="Genomic_DNA"/>
</dbReference>
<evidence type="ECO:0000313" key="2">
    <source>
        <dbReference type="Proteomes" id="UP001597497"/>
    </source>
</evidence>
<dbReference type="SUPFAM" id="SSF51998">
    <property type="entry name" value="PFL-like glycyl radical enzymes"/>
    <property type="match status" value="1"/>
</dbReference>
<dbReference type="Proteomes" id="UP001597497">
    <property type="component" value="Unassembled WGS sequence"/>
</dbReference>
<dbReference type="NCBIfam" id="TIGR02487">
    <property type="entry name" value="NrdD"/>
    <property type="match status" value="1"/>
</dbReference>
<dbReference type="InterPro" id="IPR012833">
    <property type="entry name" value="NrdD"/>
</dbReference>
<dbReference type="Gene3D" id="3.20.70.20">
    <property type="match status" value="1"/>
</dbReference>
<dbReference type="CDD" id="cd01675">
    <property type="entry name" value="RNR_III"/>
    <property type="match status" value="1"/>
</dbReference>
<gene>
    <name evidence="1" type="ORF">ACFSUC_06590</name>
</gene>
<dbReference type="Pfam" id="PF13597">
    <property type="entry name" value="NRDD"/>
    <property type="match status" value="1"/>
</dbReference>
<sequence length="644" mass="72317">MHPPISAAQQVSPVEKEAVSQLHYAFHQVIQSKDQELLQENANMDGRSPCGMMSKLAGESAKYYARQYLLREEARQAMADNLIHLHDLDYYASGTTTCCQIPLGKLLQHGFNTGHGHMRTPGDITSAMALATILFQSNQNMQHGGQSFAAFDHDLAPYIRKTYKTWISRLSAYPVSWTEETLAEQAWKETDRTTYQACEAFIHNLNSMHSRGGGQIPFTSINYGTDTSAEGRLLTRNLLLATQAGLGHGETPVFPIQIFKMKKGVNFEASDPNYDLYELALETTARRLFPNFSFLDASFNRSYYEMDQPYSEVSYMGCRTRVMGNRHGTANSIGRGNLSFTSVNLVKLALLSANPNHFFHQLDQLTDVVVRQLLERYDYQARKCAGDFSFLYSQGVWTGGEQLKPTDPLAEILKQGTLSLGFIGLAECLKALTGSHHGESESSWKLGNSIVSFMRHKMDQASERHDLNFTLIATPAEGLSGTFTRHDQITFGRLEGITDRDYYTNSFHIPVHFPVKAIDKIRLEGPFHSLCNAGHITYIELDGEARKNIEALDTLVKCMAEHDIGYGSINHPVDRCQCCGYEGIIEQACPRCLISEEDRISRIRRITGYLVGDLDKWNAAKRSEERQRVRHGLPSREAAIRGQA</sequence>
<comment type="caution">
    <text evidence="1">The sequence shown here is derived from an EMBL/GenBank/DDBJ whole genome shotgun (WGS) entry which is preliminary data.</text>
</comment>
<dbReference type="NCBIfam" id="NF011292">
    <property type="entry name" value="PRK14704.1"/>
    <property type="match status" value="1"/>
</dbReference>
<dbReference type="PANTHER" id="PTHR21075">
    <property type="entry name" value="ANAEROBIC RIBONUCLEOSIDE-TRIPHOSPHATE REDUCTASE"/>
    <property type="match status" value="1"/>
</dbReference>
<keyword evidence="2" id="KW-1185">Reference proteome</keyword>
<dbReference type="RefSeq" id="WP_379928927.1">
    <property type="nucleotide sequence ID" value="NZ_JBHUMM010000010.1"/>
</dbReference>
<dbReference type="PANTHER" id="PTHR21075:SF0">
    <property type="entry name" value="ANAEROBIC RIBONUCLEOSIDE-TRIPHOSPHATE REDUCTASE"/>
    <property type="match status" value="1"/>
</dbReference>
<protein>
    <submittedName>
        <fullName evidence="1">Anaerobic ribonucleoside triphosphate reductase</fullName>
    </submittedName>
</protein>
<proteinExistence type="predicted"/>
<accession>A0ABW5R951</accession>
<evidence type="ECO:0000313" key="1">
    <source>
        <dbReference type="EMBL" id="MFD2671271.1"/>
    </source>
</evidence>
<name>A0ABW5R951_9BACL</name>